<comment type="caution">
    <text evidence="5">The sequence shown here is derived from an EMBL/GenBank/DDBJ whole genome shotgun (WGS) entry which is preliminary data.</text>
</comment>
<organism evidence="5 6">
    <name type="scientific">Sorghum bicolor</name>
    <name type="common">Sorghum</name>
    <name type="synonym">Sorghum vulgare</name>
    <dbReference type="NCBI Taxonomy" id="4558"/>
    <lineage>
        <taxon>Eukaryota</taxon>
        <taxon>Viridiplantae</taxon>
        <taxon>Streptophyta</taxon>
        <taxon>Embryophyta</taxon>
        <taxon>Tracheophyta</taxon>
        <taxon>Spermatophyta</taxon>
        <taxon>Magnoliopsida</taxon>
        <taxon>Liliopsida</taxon>
        <taxon>Poales</taxon>
        <taxon>Poaceae</taxon>
        <taxon>PACMAD clade</taxon>
        <taxon>Panicoideae</taxon>
        <taxon>Andropogonodae</taxon>
        <taxon>Andropogoneae</taxon>
        <taxon>Sorghinae</taxon>
        <taxon>Sorghum</taxon>
    </lineage>
</organism>
<evidence type="ECO:0000313" key="5">
    <source>
        <dbReference type="EMBL" id="KAG0525255.1"/>
    </source>
</evidence>
<feature type="region of interest" description="Disordered" evidence="3">
    <location>
        <begin position="111"/>
        <end position="168"/>
    </location>
</feature>
<keyword evidence="1" id="KW-0862">Zinc</keyword>
<keyword evidence="2" id="KW-0175">Coiled coil</keyword>
<dbReference type="Gene3D" id="4.10.60.10">
    <property type="entry name" value="Zinc finger, CCHC-type"/>
    <property type="match status" value="3"/>
</dbReference>
<reference evidence="5" key="1">
    <citation type="journal article" date="2019" name="BMC Genomics">
        <title>A new reference genome for Sorghum bicolor reveals high levels of sequence similarity between sweet and grain genotypes: implications for the genetics of sugar metabolism.</title>
        <authorList>
            <person name="Cooper E.A."/>
            <person name="Brenton Z.W."/>
            <person name="Flinn B.S."/>
            <person name="Jenkins J."/>
            <person name="Shu S."/>
            <person name="Flowers D."/>
            <person name="Luo F."/>
            <person name="Wang Y."/>
            <person name="Xia P."/>
            <person name="Barry K."/>
            <person name="Daum C."/>
            <person name="Lipzen A."/>
            <person name="Yoshinaga Y."/>
            <person name="Schmutz J."/>
            <person name="Saski C."/>
            <person name="Vermerris W."/>
            <person name="Kresovich S."/>
        </authorList>
    </citation>
    <scope>NUCLEOTIDE SEQUENCE</scope>
</reference>
<dbReference type="SUPFAM" id="SSF57756">
    <property type="entry name" value="Retrovirus zinc finger-like domains"/>
    <property type="match status" value="3"/>
</dbReference>
<dbReference type="EMBL" id="CM027685">
    <property type="protein sequence ID" value="KAG0525255.1"/>
    <property type="molecule type" value="Genomic_DNA"/>
</dbReference>
<feature type="compositionally biased region" description="Basic and acidic residues" evidence="3">
    <location>
        <begin position="458"/>
        <end position="482"/>
    </location>
</feature>
<evidence type="ECO:0000259" key="4">
    <source>
        <dbReference type="PROSITE" id="PS50158"/>
    </source>
</evidence>
<evidence type="ECO:0000256" key="2">
    <source>
        <dbReference type="SAM" id="Coils"/>
    </source>
</evidence>
<dbReference type="PANTHER" id="PTHR23002">
    <property type="entry name" value="ZINC FINGER CCHC DOMAIN CONTAINING PROTEIN"/>
    <property type="match status" value="1"/>
</dbReference>
<dbReference type="GO" id="GO:0003676">
    <property type="term" value="F:nucleic acid binding"/>
    <property type="evidence" value="ECO:0007669"/>
    <property type="project" value="InterPro"/>
</dbReference>
<keyword evidence="1" id="KW-0863">Zinc-finger</keyword>
<dbReference type="SMART" id="SM00343">
    <property type="entry name" value="ZnF_C2HC"/>
    <property type="match status" value="4"/>
</dbReference>
<reference evidence="5" key="2">
    <citation type="submission" date="2020-10" db="EMBL/GenBank/DDBJ databases">
        <authorList>
            <person name="Cooper E.A."/>
            <person name="Brenton Z.W."/>
            <person name="Flinn B.S."/>
            <person name="Jenkins J."/>
            <person name="Shu S."/>
            <person name="Flowers D."/>
            <person name="Luo F."/>
            <person name="Wang Y."/>
            <person name="Xia P."/>
            <person name="Barry K."/>
            <person name="Daum C."/>
            <person name="Lipzen A."/>
            <person name="Yoshinaga Y."/>
            <person name="Schmutz J."/>
            <person name="Saski C."/>
            <person name="Vermerris W."/>
            <person name="Kresovich S."/>
        </authorList>
    </citation>
    <scope>NUCLEOTIDE SEQUENCE</scope>
</reference>
<gene>
    <name evidence="5" type="ORF">BDA96_06G040400</name>
</gene>
<feature type="coiled-coil region" evidence="2">
    <location>
        <begin position="291"/>
        <end position="318"/>
    </location>
</feature>
<name>A0A921QQX3_SORBI</name>
<dbReference type="InterPro" id="IPR051714">
    <property type="entry name" value="Znf_CCHC_NABP"/>
</dbReference>
<dbReference type="InterPro" id="IPR036875">
    <property type="entry name" value="Znf_CCHC_sf"/>
</dbReference>
<dbReference type="AlphaFoldDB" id="A0A921QQX3"/>
<accession>A0A921QQX3</accession>
<protein>
    <recommendedName>
        <fullName evidence="4">CCHC-type domain-containing protein</fullName>
    </recommendedName>
</protein>
<dbReference type="GO" id="GO:0008270">
    <property type="term" value="F:zinc ion binding"/>
    <property type="evidence" value="ECO:0007669"/>
    <property type="project" value="UniProtKB-KW"/>
</dbReference>
<feature type="domain" description="CCHC-type" evidence="4">
    <location>
        <begin position="487"/>
        <end position="501"/>
    </location>
</feature>
<feature type="region of interest" description="Disordered" evidence="3">
    <location>
        <begin position="458"/>
        <end position="485"/>
    </location>
</feature>
<sequence>MLDHFHAKEPKFWWVVTNGLTHNLDHKNLTKAHKVLFELDYEAYDYLIESLSFELFDRINSKETAYEMWESIKHTFGDSSTWDDGKFKKEEPKIHEVVEHDHNMVVVEDCSTSWSSDGDNDAITRSLDKDNDDATSDATDDATPCTLDGEDDGYESDASTSSSTTSSHCFMSHGDTKVSIGGVIIDCDDPNFELHLLYVTTCSHEKLKLAHEELCVAHDNLPKNHDFLTKKLSNEEIKTSESSSFGSNDQSYDITNPCDVGKKHVSTSCDDLLAMQCSSQLDTCSTSMSCETNLLKENNELKNEKKMTKGERKQEKRINKLLQKKLSHTTCYRCHEAGHIANGYPNKEKLKKMKEEKRLKHVKCFKCRTWGHLTSMCPTKKLVKHQVKSQPMPQVELEKTPQAQVKIYHEDGGDMGMMKKKTRREGRKSRSSKDLTHIKCFECKNDGHFASKCPTKLEKKAQATHKRQGDEKQHMSKKEKAQSKKSCYLCRERGHMAHSCPLGNSSKPISNNGHNMLRKDGNGTFMVAIAQHPATHTKASPKYVAPNLRGPKLVWVPSKNG</sequence>
<proteinExistence type="predicted"/>
<keyword evidence="1" id="KW-0479">Metal-binding</keyword>
<dbReference type="Pfam" id="PF00098">
    <property type="entry name" value="zf-CCHC"/>
    <property type="match status" value="2"/>
</dbReference>
<feature type="domain" description="CCHC-type" evidence="4">
    <location>
        <begin position="439"/>
        <end position="454"/>
    </location>
</feature>
<feature type="compositionally biased region" description="Acidic residues" evidence="3">
    <location>
        <begin position="130"/>
        <end position="140"/>
    </location>
</feature>
<dbReference type="InterPro" id="IPR001878">
    <property type="entry name" value="Znf_CCHC"/>
</dbReference>
<evidence type="ECO:0000256" key="3">
    <source>
        <dbReference type="SAM" id="MobiDB-lite"/>
    </source>
</evidence>
<dbReference type="Proteomes" id="UP000807115">
    <property type="component" value="Chromosome 6"/>
</dbReference>
<evidence type="ECO:0000313" key="6">
    <source>
        <dbReference type="Proteomes" id="UP000807115"/>
    </source>
</evidence>
<dbReference type="PROSITE" id="PS50158">
    <property type="entry name" value="ZF_CCHC"/>
    <property type="match status" value="2"/>
</dbReference>
<evidence type="ECO:0000256" key="1">
    <source>
        <dbReference type="PROSITE-ProRule" id="PRU00047"/>
    </source>
</evidence>